<protein>
    <recommendedName>
        <fullName evidence="3">Phage tail assembly protein</fullName>
    </recommendedName>
</protein>
<dbReference type="AlphaFoldDB" id="A0AAU9EEC2"/>
<gene>
    <name evidence="1" type="ORF">HLPR_13580</name>
</gene>
<evidence type="ECO:0008006" key="3">
    <source>
        <dbReference type="Google" id="ProtNLM"/>
    </source>
</evidence>
<dbReference type="KEGG" id="hprf:HLPR_13580"/>
<keyword evidence="2" id="KW-1185">Reference proteome</keyword>
<dbReference type="RefSeq" id="WP_338534697.1">
    <property type="nucleotide sequence ID" value="NZ_AP028654.1"/>
</dbReference>
<accession>A0AAU9EEC2</accession>
<proteinExistence type="predicted"/>
<name>A0AAU9EEC2_9FIRM</name>
<evidence type="ECO:0000313" key="1">
    <source>
        <dbReference type="EMBL" id="BEP29027.1"/>
    </source>
</evidence>
<dbReference type="Proteomes" id="UP001321786">
    <property type="component" value="Chromosome"/>
</dbReference>
<dbReference type="EMBL" id="AP028654">
    <property type="protein sequence ID" value="BEP29027.1"/>
    <property type="molecule type" value="Genomic_DNA"/>
</dbReference>
<reference evidence="1 2" key="1">
    <citation type="submission" date="2023-08" db="EMBL/GenBank/DDBJ databases">
        <title>Helicovermis profunda gen. nov., sp. nov., a novel mesophilic, fermentative bacterium within the Bacillota from a deep-sea hydrothermal vent chimney.</title>
        <authorList>
            <person name="Miyazaki U."/>
            <person name="Mizutani D."/>
            <person name="Hashimoto Y."/>
            <person name="Tame A."/>
            <person name="Sawayama S."/>
            <person name="Miyazaki J."/>
            <person name="Takai K."/>
            <person name="Nakagawa S."/>
        </authorList>
    </citation>
    <scope>NUCLEOTIDE SEQUENCE [LARGE SCALE GENOMIC DNA]</scope>
    <source>
        <strain evidence="1 2">S502</strain>
    </source>
</reference>
<evidence type="ECO:0000313" key="2">
    <source>
        <dbReference type="Proteomes" id="UP001321786"/>
    </source>
</evidence>
<sequence>MAFQTIFEFTLPRGYIDKKGNLHKIGKMRLATASDEIAPLRDPRVVQNPNYLTIILLSKVITELGDLENIDTSVIENLFTADLGYLQELYNRINQYADASIDFKCPHCEKDIEVDMNFLGENINW</sequence>
<organism evidence="1 2">
    <name type="scientific">Helicovermis profundi</name>
    <dbReference type="NCBI Taxonomy" id="3065157"/>
    <lineage>
        <taxon>Bacteria</taxon>
        <taxon>Bacillati</taxon>
        <taxon>Bacillota</taxon>
        <taxon>Clostridia</taxon>
        <taxon>Helicovermis</taxon>
    </lineage>
</organism>